<dbReference type="AlphaFoldDB" id="A0A952FIV1"/>
<sequence length="187" mass="20196">MVRGFGRIAALALVLFGSAAALAPVRAEESCTPYILAMEGAFGIPSGMLLAIAQTESGGKGDPYPWALNVGGTSLFPSSLAAMKAAIEDNGGGESPNIDVGCMQISLRYHKQTLPDYTLIFQPQYNVIYGAYFLRRLFDQYGNWLQAIAHYHSSKPDRQFAYACRVLERLKKIRGQGAGPIEVCVSG</sequence>
<reference evidence="4" key="1">
    <citation type="submission" date="2020-06" db="EMBL/GenBank/DDBJ databases">
        <title>Stable isotope informed genome-resolved metagenomics uncovers potential trophic interactions in rhizosphere soil.</title>
        <authorList>
            <person name="Starr E.P."/>
            <person name="Shi S."/>
            <person name="Blazewicz S.J."/>
            <person name="Koch B.J."/>
            <person name="Probst A.J."/>
            <person name="Hungate B.A."/>
            <person name="Pett-Ridge J."/>
            <person name="Firestone M.K."/>
            <person name="Banfield J.F."/>
        </authorList>
    </citation>
    <scope>NUCLEOTIDE SEQUENCE</scope>
    <source>
        <strain evidence="4">YM_69_17</strain>
    </source>
</reference>
<dbReference type="EMBL" id="JAEKLZ010000070">
    <property type="protein sequence ID" value="MBW8724045.1"/>
    <property type="molecule type" value="Genomic_DNA"/>
</dbReference>
<feature type="chain" id="PRO_5036729490" evidence="2">
    <location>
        <begin position="24"/>
        <end position="187"/>
    </location>
</feature>
<accession>A0A952FIV1</accession>
<evidence type="ECO:0000313" key="5">
    <source>
        <dbReference type="Proteomes" id="UP000700706"/>
    </source>
</evidence>
<dbReference type="CDD" id="cd13400">
    <property type="entry name" value="LT_IagB-like"/>
    <property type="match status" value="1"/>
</dbReference>
<feature type="domain" description="Transglycosylase SLT" evidence="3">
    <location>
        <begin position="34"/>
        <end position="153"/>
    </location>
</feature>
<evidence type="ECO:0000256" key="1">
    <source>
        <dbReference type="ARBA" id="ARBA00009387"/>
    </source>
</evidence>
<comment type="caution">
    <text evidence="4">The sequence shown here is derived from an EMBL/GenBank/DDBJ whole genome shotgun (WGS) entry which is preliminary data.</text>
</comment>
<proteinExistence type="inferred from homology"/>
<keyword evidence="2" id="KW-0732">Signal</keyword>
<evidence type="ECO:0000256" key="2">
    <source>
        <dbReference type="SAM" id="SignalP"/>
    </source>
</evidence>
<gene>
    <name evidence="4" type="ORF">JF625_02645</name>
</gene>
<dbReference type="Gene3D" id="1.10.530.10">
    <property type="match status" value="1"/>
</dbReference>
<name>A0A952FIV1_9PROT</name>
<feature type="signal peptide" evidence="2">
    <location>
        <begin position="1"/>
        <end position="23"/>
    </location>
</feature>
<evidence type="ECO:0000259" key="3">
    <source>
        <dbReference type="Pfam" id="PF01464"/>
    </source>
</evidence>
<dbReference type="Pfam" id="PF01464">
    <property type="entry name" value="SLT"/>
    <property type="match status" value="1"/>
</dbReference>
<protein>
    <submittedName>
        <fullName evidence="4">Lytic transglycosylase domain-containing protein</fullName>
    </submittedName>
</protein>
<evidence type="ECO:0000313" key="4">
    <source>
        <dbReference type="EMBL" id="MBW8724045.1"/>
    </source>
</evidence>
<dbReference type="SUPFAM" id="SSF53955">
    <property type="entry name" value="Lysozyme-like"/>
    <property type="match status" value="1"/>
</dbReference>
<dbReference type="InterPro" id="IPR008258">
    <property type="entry name" value="Transglycosylase_SLT_dom_1"/>
</dbReference>
<organism evidence="4 5">
    <name type="scientific">Inquilinus limosus</name>
    <dbReference type="NCBI Taxonomy" id="171674"/>
    <lineage>
        <taxon>Bacteria</taxon>
        <taxon>Pseudomonadati</taxon>
        <taxon>Pseudomonadota</taxon>
        <taxon>Alphaproteobacteria</taxon>
        <taxon>Rhodospirillales</taxon>
        <taxon>Rhodospirillaceae</taxon>
        <taxon>Inquilinus</taxon>
    </lineage>
</organism>
<dbReference type="InterPro" id="IPR023346">
    <property type="entry name" value="Lysozyme-like_dom_sf"/>
</dbReference>
<dbReference type="Proteomes" id="UP000700706">
    <property type="component" value="Unassembled WGS sequence"/>
</dbReference>
<comment type="similarity">
    <text evidence="1">Belongs to the virb1 family.</text>
</comment>